<gene>
    <name evidence="7" type="ORF">EVEC_LOCUS2184</name>
</gene>
<evidence type="ECO:0000259" key="6">
    <source>
        <dbReference type="PROSITE" id="PS50262"/>
    </source>
</evidence>
<dbReference type="InterPro" id="IPR047130">
    <property type="entry name" value="7TM_GPCR_Srsx_nematod"/>
</dbReference>
<evidence type="ECO:0000313" key="7">
    <source>
        <dbReference type="EMBL" id="VDD87041.1"/>
    </source>
</evidence>
<dbReference type="PANTHER" id="PTHR23360">
    <property type="entry name" value="G-PROTEIN COUPLED RECEPTORS FAMILY 1 PROFILE DOMAIN-CONTAINING PROTEIN-RELATED"/>
    <property type="match status" value="1"/>
</dbReference>
<dbReference type="InterPro" id="IPR017452">
    <property type="entry name" value="GPCR_Rhodpsn_7TM"/>
</dbReference>
<feature type="transmembrane region" description="Helical" evidence="5">
    <location>
        <begin position="99"/>
        <end position="128"/>
    </location>
</feature>
<dbReference type="GO" id="GO:0016020">
    <property type="term" value="C:membrane"/>
    <property type="evidence" value="ECO:0007669"/>
    <property type="project" value="UniProtKB-SubCell"/>
</dbReference>
<dbReference type="PROSITE" id="PS50262">
    <property type="entry name" value="G_PROTEIN_RECEP_F1_2"/>
    <property type="match status" value="1"/>
</dbReference>
<feature type="transmembrane region" description="Helical" evidence="5">
    <location>
        <begin position="255"/>
        <end position="279"/>
    </location>
</feature>
<name>A0A0N4UY36_ENTVE</name>
<accession>A0A0N4UY36</accession>
<keyword evidence="4 5" id="KW-0472">Membrane</keyword>
<evidence type="ECO:0000256" key="5">
    <source>
        <dbReference type="SAM" id="Phobius"/>
    </source>
</evidence>
<evidence type="ECO:0000256" key="1">
    <source>
        <dbReference type="ARBA" id="ARBA00004370"/>
    </source>
</evidence>
<feature type="transmembrane region" description="Helical" evidence="5">
    <location>
        <begin position="16"/>
        <end position="38"/>
    </location>
</feature>
<feature type="transmembrane region" description="Helical" evidence="5">
    <location>
        <begin position="50"/>
        <end position="68"/>
    </location>
</feature>
<keyword evidence="2 5" id="KW-0812">Transmembrane</keyword>
<reference evidence="9" key="1">
    <citation type="submission" date="2017-02" db="UniProtKB">
        <authorList>
            <consortium name="WormBaseParasite"/>
        </authorList>
    </citation>
    <scope>IDENTIFICATION</scope>
</reference>
<dbReference type="OrthoDB" id="5862307at2759"/>
<evidence type="ECO:0000313" key="9">
    <source>
        <dbReference type="WBParaSite" id="EVEC_0000247601-mRNA-1"/>
    </source>
</evidence>
<evidence type="ECO:0000256" key="2">
    <source>
        <dbReference type="ARBA" id="ARBA00022692"/>
    </source>
</evidence>
<comment type="subcellular location">
    <subcellularLocation>
        <location evidence="1">Membrane</location>
    </subcellularLocation>
</comment>
<dbReference type="AlphaFoldDB" id="A0A0N4UY36"/>
<dbReference type="CDD" id="cd00637">
    <property type="entry name" value="7tm_classA_rhodopsin-like"/>
    <property type="match status" value="1"/>
</dbReference>
<keyword evidence="3 5" id="KW-1133">Transmembrane helix</keyword>
<feature type="transmembrane region" description="Helical" evidence="5">
    <location>
        <begin position="183"/>
        <end position="205"/>
    </location>
</feature>
<dbReference type="SUPFAM" id="SSF81321">
    <property type="entry name" value="Family A G protein-coupled receptor-like"/>
    <property type="match status" value="1"/>
</dbReference>
<feature type="domain" description="G-protein coupled receptors family 1 profile" evidence="6">
    <location>
        <begin position="31"/>
        <end position="276"/>
    </location>
</feature>
<organism evidence="9">
    <name type="scientific">Enterobius vermicularis</name>
    <name type="common">Human pinworm</name>
    <dbReference type="NCBI Taxonomy" id="51028"/>
    <lineage>
        <taxon>Eukaryota</taxon>
        <taxon>Metazoa</taxon>
        <taxon>Ecdysozoa</taxon>
        <taxon>Nematoda</taxon>
        <taxon>Chromadorea</taxon>
        <taxon>Rhabditida</taxon>
        <taxon>Spirurina</taxon>
        <taxon>Oxyuridomorpha</taxon>
        <taxon>Oxyuroidea</taxon>
        <taxon>Oxyuridae</taxon>
        <taxon>Enterobius</taxon>
    </lineage>
</organism>
<evidence type="ECO:0000313" key="8">
    <source>
        <dbReference type="Proteomes" id="UP000274131"/>
    </source>
</evidence>
<evidence type="ECO:0000256" key="4">
    <source>
        <dbReference type="ARBA" id="ARBA00023136"/>
    </source>
</evidence>
<proteinExistence type="predicted"/>
<evidence type="ECO:0000256" key="3">
    <source>
        <dbReference type="ARBA" id="ARBA00022989"/>
    </source>
</evidence>
<feature type="transmembrane region" description="Helical" evidence="5">
    <location>
        <begin position="226"/>
        <end position="249"/>
    </location>
</feature>
<dbReference type="Proteomes" id="UP000274131">
    <property type="component" value="Unassembled WGS sequence"/>
</dbReference>
<dbReference type="EMBL" id="UXUI01007335">
    <property type="protein sequence ID" value="VDD87041.1"/>
    <property type="molecule type" value="Genomic_DNA"/>
</dbReference>
<dbReference type="Gene3D" id="1.20.1070.10">
    <property type="entry name" value="Rhodopsin 7-helix transmembrane proteins"/>
    <property type="match status" value="1"/>
</dbReference>
<keyword evidence="8" id="KW-1185">Reference proteome</keyword>
<protein>
    <submittedName>
        <fullName evidence="9">G_PROTEIN_RECEP_F1_2 domain-containing protein</fullName>
    </submittedName>
</protein>
<sequence>MSMNSTGGEVDMQFRAVFYCFSSFGSVAILTNIILIAVVCTNRVLRQKMILYMFLALADLVNGIAYLTDGIMQLNDYFDYHQLDDITVWDCMTTKPWPVLYFIGGQVPVVTNLLLASELIIASCYPTLYRAHWRYRNKVIMGFTSWIIGAFLIALAYVCAKLYKDHLATPLCTSYEAAGKRYGIFHFTLLASIYVISTTLVGQVFRITCRAKTLNSAEIRRQRLLLIINVTSLLFIAVPTFFILIEIWTNSESSALMGGLVYCLYALSSTLNLPVFVIFRPDFRRHLLALITCNRFKKAEITQTNSSKQKVSPATNLTKKSGE</sequence>
<reference evidence="7 8" key="2">
    <citation type="submission" date="2018-10" db="EMBL/GenBank/DDBJ databases">
        <authorList>
            <consortium name="Pathogen Informatics"/>
        </authorList>
    </citation>
    <scope>NUCLEOTIDE SEQUENCE [LARGE SCALE GENOMIC DNA]</scope>
</reference>
<dbReference type="WBParaSite" id="EVEC_0000247601-mRNA-1">
    <property type="protein sequence ID" value="EVEC_0000247601-mRNA-1"/>
    <property type="gene ID" value="EVEC_0000247601"/>
</dbReference>
<feature type="transmembrane region" description="Helical" evidence="5">
    <location>
        <begin position="140"/>
        <end position="163"/>
    </location>
</feature>